<organism evidence="7 8">
    <name type="scientific">Discina gigas</name>
    <dbReference type="NCBI Taxonomy" id="1032678"/>
    <lineage>
        <taxon>Eukaryota</taxon>
        <taxon>Fungi</taxon>
        <taxon>Dikarya</taxon>
        <taxon>Ascomycota</taxon>
        <taxon>Pezizomycotina</taxon>
        <taxon>Pezizomycetes</taxon>
        <taxon>Pezizales</taxon>
        <taxon>Discinaceae</taxon>
        <taxon>Discina</taxon>
    </lineage>
</organism>
<feature type="domain" description="PPIase cyclophilin-type" evidence="6">
    <location>
        <begin position="1"/>
        <end position="168"/>
    </location>
</feature>
<feature type="compositionally biased region" description="Basic residues" evidence="5">
    <location>
        <begin position="286"/>
        <end position="328"/>
    </location>
</feature>
<dbReference type="EMBL" id="JBBBZM010000004">
    <property type="protein sequence ID" value="KAL0640384.1"/>
    <property type="molecule type" value="Genomic_DNA"/>
</dbReference>
<evidence type="ECO:0000259" key="6">
    <source>
        <dbReference type="PROSITE" id="PS50072"/>
    </source>
</evidence>
<feature type="region of interest" description="Disordered" evidence="5">
    <location>
        <begin position="179"/>
        <end position="402"/>
    </location>
</feature>
<sequence>MAIGTQPAGRITIELFNDKTPETSENFRLLCTGEKGKITTPTGSHELCFKGSTFHRIISEFMIQGGDITNADGTGGASTFPGGKMFADENLGWRKIDSEGLVCMANRGKGTNSSQFFITLADCDYLTGKHTLFGHVVSGIDVVKKIEALSVDESDRPFDAVIVANCGELVFKKKEPAPTKNTLVEARRGQPRPHSRSRDRKKDDEGSHRHRRKHSKSRDKSDGKSRDKEPKDATKDTNDTQENEPEDPAVEGSRGRSLGSRGAGPMDTSIPEEPEDSVLSLPPKRAASRSRSRHRHRRRQHHSGSKSPERKRHRRGKSRSRSRRGHRERTHDYTRDEEAEERIKKEEDEREMGRFSRMEAEAGKSGDGAESKEPEVKFKGRGSMKYREKKSWGWGGGGGRLM</sequence>
<comment type="caution">
    <text evidence="7">The sequence shown here is derived from an EMBL/GenBank/DDBJ whole genome shotgun (WGS) entry which is preliminary data.</text>
</comment>
<feature type="compositionally biased region" description="Basic residues" evidence="5">
    <location>
        <begin position="189"/>
        <end position="199"/>
    </location>
</feature>
<feature type="compositionally biased region" description="Basic and acidic residues" evidence="5">
    <location>
        <begin position="218"/>
        <end position="238"/>
    </location>
</feature>
<feature type="compositionally biased region" description="Low complexity" evidence="5">
    <location>
        <begin position="255"/>
        <end position="264"/>
    </location>
</feature>
<dbReference type="PANTHER" id="PTHR11071">
    <property type="entry name" value="PEPTIDYL-PROLYL CIS-TRANS ISOMERASE"/>
    <property type="match status" value="1"/>
</dbReference>
<feature type="compositionally biased region" description="Basic and acidic residues" evidence="5">
    <location>
        <begin position="329"/>
        <end position="378"/>
    </location>
</feature>
<keyword evidence="4" id="KW-0413">Isomerase</keyword>
<reference evidence="7 8" key="1">
    <citation type="submission" date="2024-02" db="EMBL/GenBank/DDBJ databases">
        <title>Discinaceae phylogenomics.</title>
        <authorList>
            <person name="Dirks A.C."/>
            <person name="James T.Y."/>
        </authorList>
    </citation>
    <scope>NUCLEOTIDE SEQUENCE [LARGE SCALE GENOMIC DNA]</scope>
    <source>
        <strain evidence="7 8">ACD0624</strain>
    </source>
</reference>
<dbReference type="PROSITE" id="PS00170">
    <property type="entry name" value="CSA_PPIASE_1"/>
    <property type="match status" value="1"/>
</dbReference>
<keyword evidence="3" id="KW-0697">Rotamase</keyword>
<feature type="compositionally biased region" description="Acidic residues" evidence="5">
    <location>
        <begin position="239"/>
        <end position="249"/>
    </location>
</feature>
<evidence type="ECO:0000313" key="7">
    <source>
        <dbReference type="EMBL" id="KAL0640384.1"/>
    </source>
</evidence>
<evidence type="ECO:0000256" key="2">
    <source>
        <dbReference type="ARBA" id="ARBA00013194"/>
    </source>
</evidence>
<gene>
    <name evidence="7" type="ORF">Q9L58_000666</name>
</gene>
<dbReference type="SUPFAM" id="SSF50891">
    <property type="entry name" value="Cyclophilin-like"/>
    <property type="match status" value="1"/>
</dbReference>
<feature type="compositionally biased region" description="Gly residues" evidence="5">
    <location>
        <begin position="393"/>
        <end position="402"/>
    </location>
</feature>
<dbReference type="InterPro" id="IPR002130">
    <property type="entry name" value="Cyclophilin-type_PPIase_dom"/>
</dbReference>
<dbReference type="Proteomes" id="UP001447188">
    <property type="component" value="Unassembled WGS sequence"/>
</dbReference>
<keyword evidence="8" id="KW-1185">Reference proteome</keyword>
<dbReference type="PROSITE" id="PS50072">
    <property type="entry name" value="CSA_PPIASE_2"/>
    <property type="match status" value="1"/>
</dbReference>
<protein>
    <recommendedName>
        <fullName evidence="2">peptidylprolyl isomerase</fullName>
        <ecNumber evidence="2">5.2.1.8</ecNumber>
    </recommendedName>
</protein>
<evidence type="ECO:0000256" key="5">
    <source>
        <dbReference type="SAM" id="MobiDB-lite"/>
    </source>
</evidence>
<evidence type="ECO:0000256" key="4">
    <source>
        <dbReference type="ARBA" id="ARBA00023235"/>
    </source>
</evidence>
<name>A0ABR3GWR1_9PEZI</name>
<dbReference type="InterPro" id="IPR020892">
    <property type="entry name" value="Cyclophilin-type_PPIase_CS"/>
</dbReference>
<evidence type="ECO:0000313" key="8">
    <source>
        <dbReference type="Proteomes" id="UP001447188"/>
    </source>
</evidence>
<feature type="compositionally biased region" description="Basic residues" evidence="5">
    <location>
        <begin position="208"/>
        <end position="217"/>
    </location>
</feature>
<evidence type="ECO:0000256" key="3">
    <source>
        <dbReference type="ARBA" id="ARBA00023110"/>
    </source>
</evidence>
<proteinExistence type="predicted"/>
<comment type="catalytic activity">
    <reaction evidence="1">
        <text>[protein]-peptidylproline (omega=180) = [protein]-peptidylproline (omega=0)</text>
        <dbReference type="Rhea" id="RHEA:16237"/>
        <dbReference type="Rhea" id="RHEA-COMP:10747"/>
        <dbReference type="Rhea" id="RHEA-COMP:10748"/>
        <dbReference type="ChEBI" id="CHEBI:83833"/>
        <dbReference type="ChEBI" id="CHEBI:83834"/>
        <dbReference type="EC" id="5.2.1.8"/>
    </reaction>
</comment>
<dbReference type="Pfam" id="PF00160">
    <property type="entry name" value="Pro_isomerase"/>
    <property type="match status" value="1"/>
</dbReference>
<dbReference type="InterPro" id="IPR029000">
    <property type="entry name" value="Cyclophilin-like_dom_sf"/>
</dbReference>
<evidence type="ECO:0000256" key="1">
    <source>
        <dbReference type="ARBA" id="ARBA00000971"/>
    </source>
</evidence>
<dbReference type="Gene3D" id="2.40.100.10">
    <property type="entry name" value="Cyclophilin-like"/>
    <property type="match status" value="1"/>
</dbReference>
<dbReference type="PRINTS" id="PR00153">
    <property type="entry name" value="CSAPPISMRASE"/>
</dbReference>
<dbReference type="EC" id="5.2.1.8" evidence="2"/>
<dbReference type="PANTHER" id="PTHR11071:SF561">
    <property type="entry name" value="PEPTIDYL-PROLYL CIS-TRANS ISOMERASE D-RELATED"/>
    <property type="match status" value="1"/>
</dbReference>
<accession>A0ABR3GWR1</accession>